<keyword evidence="5" id="KW-1185">Reference proteome</keyword>
<sequence length="690" mass="77883">MARTKQTARKATGGRAPRRGLGNPGSITNGTNGAVENPELDDDDAKRLKEIEEGDMKAELKHIDKKHTEQGQAYFAETVDEAIPDQVNWWSKFALCLVRHMDRSNKQVQRISLQINSQRLKEILKETISDFPGVSFQTKDITIDAPYRVLYHYKDELEKVAESLEDEEASEHLELLLNFIDEQFKDTIEEAQNLKDQGLMSYEHLWSIFRPGSIIYAPVYGQPRAFTLTNYAYSCDPPGLQLSLKFVDFDGEDFGTRSTIKLVPAFSGAQPISGFAALPIEYHQDSHALHAKLVDRGRRMEQHAGMHFRSYTGIALEQTPCGMDRYSIDGRVVVDTKTFHRLNANYAFNTQPFPSSNRKAKNGDGLFDDENDEYVDGDIADLVPDVKLNLAPLTDEQCLLANASVRGFSFTEKRWFDFFVDKLAPAGWVQNSFSQLVLPSAQKDLVQALVANHTQQTHEFDDIVKGKGKGLIMVLHGPPGVGKTLTAETVAEFCKRPLYMVSSGDLGTDVSTLDDRLSRILDMASTWRAVLLIDEVDVFLERRSLHDMQRNGLVSIFLRVLEYYEGILFLTSNRVATFDDAFKSRIHVPLKYNNLTVESREKIWRNFLSKMDGVEKAEVSDEEVRKLAQADINGRQIKNVIRTAKSLAEFRGVKVDLGLLEQVVGIQMEFEEQLIGEEKGEEGKVVVNGR</sequence>
<dbReference type="Pfam" id="PF23232">
    <property type="entry name" value="AAA_lid_13"/>
    <property type="match status" value="1"/>
</dbReference>
<dbReference type="GO" id="GO:0005524">
    <property type="term" value="F:ATP binding"/>
    <property type="evidence" value="ECO:0007669"/>
    <property type="project" value="InterPro"/>
</dbReference>
<feature type="compositionally biased region" description="Polar residues" evidence="2">
    <location>
        <begin position="25"/>
        <end position="34"/>
    </location>
</feature>
<dbReference type="PANTHER" id="PTHR46411">
    <property type="entry name" value="FAMILY ATPASE, PUTATIVE-RELATED"/>
    <property type="match status" value="1"/>
</dbReference>
<evidence type="ECO:0000256" key="1">
    <source>
        <dbReference type="SAM" id="Coils"/>
    </source>
</evidence>
<dbReference type="STRING" id="1047168.A0A0F4GM94"/>
<dbReference type="SUPFAM" id="SSF52540">
    <property type="entry name" value="P-loop containing nucleoside triphosphate hydrolases"/>
    <property type="match status" value="1"/>
</dbReference>
<dbReference type="EMBL" id="LAFY01000420">
    <property type="protein sequence ID" value="KJX98192.1"/>
    <property type="molecule type" value="Genomic_DNA"/>
</dbReference>
<evidence type="ECO:0000259" key="3">
    <source>
        <dbReference type="SMART" id="SM00382"/>
    </source>
</evidence>
<proteinExistence type="predicted"/>
<feature type="domain" description="AAA+ ATPase" evidence="3">
    <location>
        <begin position="469"/>
        <end position="596"/>
    </location>
</feature>
<dbReference type="InterPro" id="IPR003593">
    <property type="entry name" value="AAA+_ATPase"/>
</dbReference>
<keyword evidence="4" id="KW-0378">Hydrolase</keyword>
<feature type="coiled-coil region" evidence="1">
    <location>
        <begin position="154"/>
        <end position="197"/>
    </location>
</feature>
<dbReference type="Pfam" id="PF22942">
    <property type="entry name" value="DUF7025"/>
    <property type="match status" value="1"/>
</dbReference>
<accession>A0A0F4GM94</accession>
<dbReference type="OrthoDB" id="10042665at2759"/>
<dbReference type="AlphaFoldDB" id="A0A0F4GM94"/>
<dbReference type="Gene3D" id="3.40.50.300">
    <property type="entry name" value="P-loop containing nucleotide triphosphate hydrolases"/>
    <property type="match status" value="1"/>
</dbReference>
<dbReference type="InterPro" id="IPR056599">
    <property type="entry name" value="AAA_lid_fung"/>
</dbReference>
<evidence type="ECO:0000313" key="5">
    <source>
        <dbReference type="Proteomes" id="UP000033647"/>
    </source>
</evidence>
<dbReference type="CDD" id="cd19481">
    <property type="entry name" value="RecA-like_protease"/>
    <property type="match status" value="1"/>
</dbReference>
<evidence type="ECO:0000256" key="2">
    <source>
        <dbReference type="SAM" id="MobiDB-lite"/>
    </source>
</evidence>
<gene>
    <name evidence="4" type="ORF">TI39_contig428g00008</name>
</gene>
<protein>
    <submittedName>
        <fullName evidence="4">p-loop containing nucleoside triphosphate hydrolase protein</fullName>
    </submittedName>
</protein>
<dbReference type="SMART" id="SM00382">
    <property type="entry name" value="AAA"/>
    <property type="match status" value="1"/>
</dbReference>
<dbReference type="Pfam" id="PF00004">
    <property type="entry name" value="AAA"/>
    <property type="match status" value="1"/>
</dbReference>
<dbReference type="PANTHER" id="PTHR46411:SF2">
    <property type="entry name" value="AAA+ ATPASE DOMAIN-CONTAINING PROTEIN"/>
    <property type="match status" value="1"/>
</dbReference>
<keyword evidence="1" id="KW-0175">Coiled coil</keyword>
<feature type="region of interest" description="Disordered" evidence="2">
    <location>
        <begin position="1"/>
        <end position="42"/>
    </location>
</feature>
<dbReference type="InterPro" id="IPR003959">
    <property type="entry name" value="ATPase_AAA_core"/>
</dbReference>
<comment type="caution">
    <text evidence="4">The sequence shown here is derived from an EMBL/GenBank/DDBJ whole genome shotgun (WGS) entry which is preliminary data.</text>
</comment>
<reference evidence="4 5" key="1">
    <citation type="submission" date="2015-03" db="EMBL/GenBank/DDBJ databases">
        <title>RNA-seq based gene annotation and comparative genomics of four Zymoseptoria species reveal species-specific pathogenicity related genes and transposable element activity.</title>
        <authorList>
            <person name="Grandaubert J."/>
            <person name="Bhattacharyya A."/>
            <person name="Stukenbrock E.H."/>
        </authorList>
    </citation>
    <scope>NUCLEOTIDE SEQUENCE [LARGE SCALE GENOMIC DNA]</scope>
    <source>
        <strain evidence="4 5">Zb18110</strain>
    </source>
</reference>
<dbReference type="GO" id="GO:0016887">
    <property type="term" value="F:ATP hydrolysis activity"/>
    <property type="evidence" value="ECO:0007669"/>
    <property type="project" value="InterPro"/>
</dbReference>
<dbReference type="InterPro" id="IPR027417">
    <property type="entry name" value="P-loop_NTPase"/>
</dbReference>
<organism evidence="4 5">
    <name type="scientific">Zymoseptoria brevis</name>
    <dbReference type="NCBI Taxonomy" id="1047168"/>
    <lineage>
        <taxon>Eukaryota</taxon>
        <taxon>Fungi</taxon>
        <taxon>Dikarya</taxon>
        <taxon>Ascomycota</taxon>
        <taxon>Pezizomycotina</taxon>
        <taxon>Dothideomycetes</taxon>
        <taxon>Dothideomycetidae</taxon>
        <taxon>Mycosphaerellales</taxon>
        <taxon>Mycosphaerellaceae</taxon>
        <taxon>Zymoseptoria</taxon>
    </lineage>
</organism>
<dbReference type="Proteomes" id="UP000033647">
    <property type="component" value="Unassembled WGS sequence"/>
</dbReference>
<dbReference type="InterPro" id="IPR054289">
    <property type="entry name" value="DUF7025"/>
</dbReference>
<evidence type="ECO:0000313" key="4">
    <source>
        <dbReference type="EMBL" id="KJX98192.1"/>
    </source>
</evidence>
<name>A0A0F4GM94_9PEZI</name>